<proteinExistence type="predicted"/>
<dbReference type="GO" id="GO:0016747">
    <property type="term" value="F:acyltransferase activity, transferring groups other than amino-acyl groups"/>
    <property type="evidence" value="ECO:0007669"/>
    <property type="project" value="InterPro"/>
</dbReference>
<protein>
    <submittedName>
        <fullName evidence="2">GNAT family N-acetyltransferase</fullName>
    </submittedName>
</protein>
<name>A0A847H786_9CORY</name>
<sequence length="168" mass="17926">MGSVLTGFSLRPATESDRTYLSRLFFLTDVFGDESQPVGDGYLEDLECYVGGWTPGQGGFIALSPEVIPAGGVWLRHGPGRPAFEFVAADVPELVIAVEHRYGGNGLGSSLIDAVLSLARSRGHAGVSLAVDFGNDRARALYVRKGFTSVGSRPELGCEVLLHRFPEA</sequence>
<feature type="domain" description="N-acetyltransferase" evidence="1">
    <location>
        <begin position="8"/>
        <end position="167"/>
    </location>
</feature>
<accession>A0A847H786</accession>
<dbReference type="Pfam" id="PF00583">
    <property type="entry name" value="Acetyltransf_1"/>
    <property type="match status" value="1"/>
</dbReference>
<organism evidence="2 3">
    <name type="scientific">Corynebacterium marinum</name>
    <dbReference type="NCBI Taxonomy" id="349751"/>
    <lineage>
        <taxon>Bacteria</taxon>
        <taxon>Bacillati</taxon>
        <taxon>Actinomycetota</taxon>
        <taxon>Actinomycetes</taxon>
        <taxon>Mycobacteriales</taxon>
        <taxon>Corynebacteriaceae</taxon>
        <taxon>Corynebacterium</taxon>
    </lineage>
</organism>
<dbReference type="SUPFAM" id="SSF55729">
    <property type="entry name" value="Acyl-CoA N-acyltransferases (Nat)"/>
    <property type="match status" value="1"/>
</dbReference>
<dbReference type="AlphaFoldDB" id="A0A847H786"/>
<comment type="caution">
    <text evidence="2">The sequence shown here is derived from an EMBL/GenBank/DDBJ whole genome shotgun (WGS) entry which is preliminary data.</text>
</comment>
<dbReference type="InterPro" id="IPR016181">
    <property type="entry name" value="Acyl_CoA_acyltransferase"/>
</dbReference>
<evidence type="ECO:0000259" key="1">
    <source>
        <dbReference type="PROSITE" id="PS51186"/>
    </source>
</evidence>
<keyword evidence="2" id="KW-0808">Transferase</keyword>
<evidence type="ECO:0000313" key="2">
    <source>
        <dbReference type="EMBL" id="NLF89807.1"/>
    </source>
</evidence>
<evidence type="ECO:0000313" key="3">
    <source>
        <dbReference type="Proteomes" id="UP000523614"/>
    </source>
</evidence>
<dbReference type="PROSITE" id="PS51186">
    <property type="entry name" value="GNAT"/>
    <property type="match status" value="1"/>
</dbReference>
<dbReference type="Proteomes" id="UP000523614">
    <property type="component" value="Unassembled WGS sequence"/>
</dbReference>
<reference evidence="2 3" key="1">
    <citation type="journal article" date="2020" name="Biotechnol. Biofuels">
        <title>New insights from the biogas microbiome by comprehensive genome-resolved metagenomics of nearly 1600 species originating from multiple anaerobic digesters.</title>
        <authorList>
            <person name="Campanaro S."/>
            <person name="Treu L."/>
            <person name="Rodriguez-R L.M."/>
            <person name="Kovalovszki A."/>
            <person name="Ziels R.M."/>
            <person name="Maus I."/>
            <person name="Zhu X."/>
            <person name="Kougias P.G."/>
            <person name="Basile A."/>
            <person name="Luo G."/>
            <person name="Schluter A."/>
            <person name="Konstantinidis K.T."/>
            <person name="Angelidaki I."/>
        </authorList>
    </citation>
    <scope>NUCLEOTIDE SEQUENCE [LARGE SCALE GENOMIC DNA]</scope>
    <source>
        <strain evidence="2">AS06rmzACSIP_235</strain>
    </source>
</reference>
<dbReference type="Gene3D" id="3.40.630.30">
    <property type="match status" value="1"/>
</dbReference>
<gene>
    <name evidence="2" type="ORF">GX570_00430</name>
</gene>
<dbReference type="EMBL" id="JAAYYP010000011">
    <property type="protein sequence ID" value="NLF89807.1"/>
    <property type="molecule type" value="Genomic_DNA"/>
</dbReference>
<dbReference type="InterPro" id="IPR000182">
    <property type="entry name" value="GNAT_dom"/>
</dbReference>